<dbReference type="GO" id="GO:0061630">
    <property type="term" value="F:ubiquitin protein ligase activity"/>
    <property type="evidence" value="ECO:0007669"/>
    <property type="project" value="UniProtKB-EC"/>
</dbReference>
<dbReference type="PROSITE" id="PS00197">
    <property type="entry name" value="2FE2S_FER_1"/>
    <property type="match status" value="1"/>
</dbReference>
<dbReference type="PROSITE" id="PS51873">
    <property type="entry name" value="TRIAD"/>
    <property type="match status" value="1"/>
</dbReference>
<keyword evidence="3" id="KW-0808">Transferase</keyword>
<dbReference type="PANTHER" id="PTHR11685">
    <property type="entry name" value="RBR FAMILY RING FINGER AND IBR DOMAIN-CONTAINING"/>
    <property type="match status" value="1"/>
</dbReference>
<dbReference type="GO" id="GO:0016567">
    <property type="term" value="P:protein ubiquitination"/>
    <property type="evidence" value="ECO:0007669"/>
    <property type="project" value="InterPro"/>
</dbReference>
<evidence type="ECO:0000256" key="6">
    <source>
        <dbReference type="ARBA" id="ARBA00022771"/>
    </source>
</evidence>
<evidence type="ECO:0000313" key="11">
    <source>
        <dbReference type="EMBL" id="GAN08331.1"/>
    </source>
</evidence>
<dbReference type="Proteomes" id="UP000053815">
    <property type="component" value="Unassembled WGS sequence"/>
</dbReference>
<dbReference type="Gene3D" id="3.30.40.10">
    <property type="entry name" value="Zinc/RING finger domain, C3HC4 (zinc finger)"/>
    <property type="match status" value="1"/>
</dbReference>
<dbReference type="GO" id="GO:0051537">
    <property type="term" value="F:2 iron, 2 sulfur cluster binding"/>
    <property type="evidence" value="ECO:0007669"/>
    <property type="project" value="InterPro"/>
</dbReference>
<evidence type="ECO:0000256" key="3">
    <source>
        <dbReference type="ARBA" id="ARBA00022679"/>
    </source>
</evidence>
<evidence type="ECO:0000259" key="10">
    <source>
        <dbReference type="PROSITE" id="PS51873"/>
    </source>
</evidence>
<dbReference type="SUPFAM" id="SSF57850">
    <property type="entry name" value="RING/U-box"/>
    <property type="match status" value="1"/>
</dbReference>
<feature type="compositionally biased region" description="Polar residues" evidence="9">
    <location>
        <begin position="1"/>
        <end position="26"/>
    </location>
</feature>
<evidence type="ECO:0000313" key="12">
    <source>
        <dbReference type="Proteomes" id="UP000053815"/>
    </source>
</evidence>
<evidence type="ECO:0000256" key="1">
    <source>
        <dbReference type="ARBA" id="ARBA00001798"/>
    </source>
</evidence>
<feature type="domain" description="RING-type" evidence="10">
    <location>
        <begin position="47"/>
        <end position="260"/>
    </location>
</feature>
<keyword evidence="12" id="KW-1185">Reference proteome</keyword>
<comment type="catalytic activity">
    <reaction evidence="1">
        <text>[E2 ubiquitin-conjugating enzyme]-S-ubiquitinyl-L-cysteine + [acceptor protein]-L-lysine = [E2 ubiquitin-conjugating enzyme]-L-cysteine + [acceptor protein]-N(6)-ubiquitinyl-L-lysine.</text>
        <dbReference type="EC" id="2.3.2.31"/>
    </reaction>
</comment>
<dbReference type="InterPro" id="IPR006058">
    <property type="entry name" value="2Fe2S_fd_BS"/>
</dbReference>
<dbReference type="InterPro" id="IPR017907">
    <property type="entry name" value="Znf_RING_CS"/>
</dbReference>
<dbReference type="InterPro" id="IPR002867">
    <property type="entry name" value="IBR_dom"/>
</dbReference>
<keyword evidence="6" id="KW-0863">Zinc-finger</keyword>
<dbReference type="Pfam" id="PF01485">
    <property type="entry name" value="IBR"/>
    <property type="match status" value="1"/>
</dbReference>
<evidence type="ECO:0000256" key="4">
    <source>
        <dbReference type="ARBA" id="ARBA00022723"/>
    </source>
</evidence>
<sequence length="260" mass="29274">MNITEAGDSTSSQTRTAAFPTVQPQRKSGIPVPKTRSTSKSIGTKRKLESCVICFQNCTSSSSTKPDGCDHVVCDSCLRTYYQTALNDTRYHSFENIQCSNPNCKAFFVSEKVVQSIFSAKQRNDWWTTVTMKTFIENKVECPFGNCRAVFDADIKLTRKCTFAECYECRRGVCTACQSPWHPGVIKIVDDEEALKKTLLAVKEKSWTRCPKCHHFVERNVAAIVVEVTQPNMPVPTNVTAFHSIKWRHSVVECSQPPLI</sequence>
<keyword evidence="7" id="KW-0833">Ubl conjugation pathway</keyword>
<evidence type="ECO:0000256" key="7">
    <source>
        <dbReference type="ARBA" id="ARBA00022786"/>
    </source>
</evidence>
<feature type="region of interest" description="Disordered" evidence="9">
    <location>
        <begin position="1"/>
        <end position="41"/>
    </location>
</feature>
<evidence type="ECO:0000256" key="5">
    <source>
        <dbReference type="ARBA" id="ARBA00022737"/>
    </source>
</evidence>
<accession>A0A0C9MCJ1</accession>
<organism evidence="11">
    <name type="scientific">Mucor ambiguus</name>
    <dbReference type="NCBI Taxonomy" id="91626"/>
    <lineage>
        <taxon>Eukaryota</taxon>
        <taxon>Fungi</taxon>
        <taxon>Fungi incertae sedis</taxon>
        <taxon>Mucoromycota</taxon>
        <taxon>Mucoromycotina</taxon>
        <taxon>Mucoromycetes</taxon>
        <taxon>Mucorales</taxon>
        <taxon>Mucorineae</taxon>
        <taxon>Mucoraceae</taxon>
        <taxon>Mucor</taxon>
    </lineage>
</organism>
<evidence type="ECO:0000256" key="2">
    <source>
        <dbReference type="ARBA" id="ARBA00012251"/>
    </source>
</evidence>
<protein>
    <recommendedName>
        <fullName evidence="2">RBR-type E3 ubiquitin transferase</fullName>
        <ecNumber evidence="2">2.3.2.31</ecNumber>
    </recommendedName>
</protein>
<dbReference type="STRING" id="91626.A0A0C9MCJ1"/>
<dbReference type="EC" id="2.3.2.31" evidence="2"/>
<dbReference type="InterPro" id="IPR044066">
    <property type="entry name" value="TRIAD_supradom"/>
</dbReference>
<keyword evidence="5" id="KW-0677">Repeat</keyword>
<dbReference type="InterPro" id="IPR013083">
    <property type="entry name" value="Znf_RING/FYVE/PHD"/>
</dbReference>
<evidence type="ECO:0000256" key="8">
    <source>
        <dbReference type="ARBA" id="ARBA00022833"/>
    </source>
</evidence>
<keyword evidence="4" id="KW-0479">Metal-binding</keyword>
<dbReference type="AlphaFoldDB" id="A0A0C9MCJ1"/>
<gene>
    <name evidence="11" type="ORF">MAM1_0200d07840</name>
</gene>
<keyword evidence="8" id="KW-0862">Zinc</keyword>
<reference evidence="11" key="1">
    <citation type="submission" date="2014-09" db="EMBL/GenBank/DDBJ databases">
        <title>Draft genome sequence of an oleaginous Mucoromycotina fungus Mucor ambiguus NBRC6742.</title>
        <authorList>
            <person name="Takeda I."/>
            <person name="Yamane N."/>
            <person name="Morita T."/>
            <person name="Tamano K."/>
            <person name="Machida M."/>
            <person name="Baker S."/>
            <person name="Koike H."/>
        </authorList>
    </citation>
    <scope>NUCLEOTIDE SEQUENCE</scope>
    <source>
        <strain evidence="11">NBRC 6742</strain>
    </source>
</reference>
<proteinExistence type="predicted"/>
<dbReference type="OrthoDB" id="1431934at2759"/>
<name>A0A0C9MCJ1_9FUNG</name>
<dbReference type="PROSITE" id="PS00518">
    <property type="entry name" value="ZF_RING_1"/>
    <property type="match status" value="1"/>
</dbReference>
<evidence type="ECO:0000256" key="9">
    <source>
        <dbReference type="SAM" id="MobiDB-lite"/>
    </source>
</evidence>
<dbReference type="EMBL" id="DF836489">
    <property type="protein sequence ID" value="GAN08331.1"/>
    <property type="molecule type" value="Genomic_DNA"/>
</dbReference>
<dbReference type="InterPro" id="IPR031127">
    <property type="entry name" value="E3_UB_ligase_RBR"/>
</dbReference>
<dbReference type="GO" id="GO:0008270">
    <property type="term" value="F:zinc ion binding"/>
    <property type="evidence" value="ECO:0007669"/>
    <property type="project" value="UniProtKB-KW"/>
</dbReference>